<protein>
    <submittedName>
        <fullName evidence="3">Putative thioesterase</fullName>
    </submittedName>
</protein>
<name>A0A2V1GTA6_9GAMM</name>
<evidence type="ECO:0000259" key="2">
    <source>
        <dbReference type="Pfam" id="PF00975"/>
    </source>
</evidence>
<gene>
    <name evidence="3" type="ORF">DC094_11675</name>
</gene>
<proteinExistence type="inferred from homology"/>
<comment type="similarity">
    <text evidence="1">Belongs to the thioesterase family.</text>
</comment>
<evidence type="ECO:0000313" key="4">
    <source>
        <dbReference type="Proteomes" id="UP000244906"/>
    </source>
</evidence>
<feature type="domain" description="Thioesterase" evidence="2">
    <location>
        <begin position="33"/>
        <end position="265"/>
    </location>
</feature>
<dbReference type="OrthoDB" id="8480037at2"/>
<dbReference type="RefSeq" id="WP_116687290.1">
    <property type="nucleotide sequence ID" value="NZ_CAWNYD010000004.1"/>
</dbReference>
<evidence type="ECO:0000256" key="1">
    <source>
        <dbReference type="ARBA" id="ARBA00007169"/>
    </source>
</evidence>
<dbReference type="InterPro" id="IPR001031">
    <property type="entry name" value="Thioesterase"/>
</dbReference>
<reference evidence="3 4" key="1">
    <citation type="submission" date="2018-04" db="EMBL/GenBank/DDBJ databases">
        <title>Thalassorhabdus spongiae gen. nov., sp. nov., isolated from a marine sponge in South-West Iceland.</title>
        <authorList>
            <person name="Knobloch S."/>
            <person name="Daussin A."/>
            <person name="Johannsson R."/>
            <person name="Marteinsson V.T."/>
        </authorList>
    </citation>
    <scope>NUCLEOTIDE SEQUENCE [LARGE SCALE GENOMIC DNA]</scope>
    <source>
        <strain evidence="3 4">Hp12</strain>
    </source>
</reference>
<organism evidence="3 4">
    <name type="scientific">Pelagibaculum spongiae</name>
    <dbReference type="NCBI Taxonomy" id="2080658"/>
    <lineage>
        <taxon>Bacteria</taxon>
        <taxon>Pseudomonadati</taxon>
        <taxon>Pseudomonadota</taxon>
        <taxon>Gammaproteobacteria</taxon>
        <taxon>Oceanospirillales</taxon>
        <taxon>Pelagibaculum</taxon>
    </lineage>
</organism>
<dbReference type="EMBL" id="QDDL01000004">
    <property type="protein sequence ID" value="PVZ68905.1"/>
    <property type="molecule type" value="Genomic_DNA"/>
</dbReference>
<dbReference type="InterPro" id="IPR029058">
    <property type="entry name" value="AB_hydrolase_fold"/>
</dbReference>
<evidence type="ECO:0000313" key="3">
    <source>
        <dbReference type="EMBL" id="PVZ68905.1"/>
    </source>
</evidence>
<dbReference type="PANTHER" id="PTHR11487">
    <property type="entry name" value="THIOESTERASE"/>
    <property type="match status" value="1"/>
</dbReference>
<dbReference type="Proteomes" id="UP000244906">
    <property type="component" value="Unassembled WGS sequence"/>
</dbReference>
<keyword evidence="4" id="KW-1185">Reference proteome</keyword>
<dbReference type="InterPro" id="IPR012223">
    <property type="entry name" value="TEII"/>
</dbReference>
<dbReference type="GO" id="GO:0008610">
    <property type="term" value="P:lipid biosynthetic process"/>
    <property type="evidence" value="ECO:0007669"/>
    <property type="project" value="TreeGrafter"/>
</dbReference>
<dbReference type="AlphaFoldDB" id="A0A2V1GTA6"/>
<comment type="caution">
    <text evidence="3">The sequence shown here is derived from an EMBL/GenBank/DDBJ whole genome shotgun (WGS) entry which is preliminary data.</text>
</comment>
<accession>A0A2V1GTA6</accession>
<dbReference type="Gene3D" id="3.40.50.1820">
    <property type="entry name" value="alpha/beta hydrolase"/>
    <property type="match status" value="1"/>
</dbReference>
<dbReference type="SUPFAM" id="SSF53474">
    <property type="entry name" value="alpha/beta-Hydrolases"/>
    <property type="match status" value="1"/>
</dbReference>
<sequence length="294" mass="32446">MGFSFSPSAQNQSSHKLADWFLTAKPIAQPKLRLFCFPFAGGSPQAYFNWHQFLPASVEVSAICLPGRAQRMAEQPLNSIEQMVQGLVPALAPALVPVSKGKTQTPYVFFGHSMGATLAYETMLELKRQGLPLPAHLIVSGRRAPSEHGQARNLSSLPKAQFIEALKNLEGTPKELLEHQELMELLEPILRADFAAIENWRPKQHLPFNLPITAMGGTEDHRVSLSQLAAWQEINQQKISLKTYSGGHFFIQSQQDAVLKDLTHILEQIPQNTVSGDCSQSNFDNTSFSSAAGM</sequence>
<dbReference type="Pfam" id="PF00975">
    <property type="entry name" value="Thioesterase"/>
    <property type="match status" value="1"/>
</dbReference>
<dbReference type="PANTHER" id="PTHR11487:SF0">
    <property type="entry name" value="S-ACYL FATTY ACID SYNTHASE THIOESTERASE, MEDIUM CHAIN"/>
    <property type="match status" value="1"/>
</dbReference>